<keyword evidence="3" id="KW-0949">S-adenosyl-L-methionine</keyword>
<dbReference type="EMBL" id="JAEPWM010000003">
    <property type="protein sequence ID" value="MBK6006375.1"/>
    <property type="molecule type" value="Genomic_DNA"/>
</dbReference>
<keyword evidence="2" id="KW-0808">Transferase</keyword>
<evidence type="ECO:0000256" key="2">
    <source>
        <dbReference type="ARBA" id="ARBA00022679"/>
    </source>
</evidence>
<evidence type="ECO:0000256" key="3">
    <source>
        <dbReference type="ARBA" id="ARBA00022691"/>
    </source>
</evidence>
<comment type="caution">
    <text evidence="5">The sequence shown here is derived from an EMBL/GenBank/DDBJ whole genome shotgun (WGS) entry which is preliminary data.</text>
</comment>
<dbReference type="CDD" id="cd02440">
    <property type="entry name" value="AdoMet_MTases"/>
    <property type="match status" value="1"/>
</dbReference>
<dbReference type="RefSeq" id="WP_201169409.1">
    <property type="nucleotide sequence ID" value="NZ_JAEPWM010000003.1"/>
</dbReference>
<feature type="domain" description="Methyltransferase" evidence="4">
    <location>
        <begin position="53"/>
        <end position="147"/>
    </location>
</feature>
<dbReference type="Pfam" id="PF13649">
    <property type="entry name" value="Methyltransf_25"/>
    <property type="match status" value="1"/>
</dbReference>
<dbReference type="InterPro" id="IPR041698">
    <property type="entry name" value="Methyltransf_25"/>
</dbReference>
<dbReference type="PANTHER" id="PTHR43464">
    <property type="entry name" value="METHYLTRANSFERASE"/>
    <property type="match status" value="1"/>
</dbReference>
<dbReference type="GO" id="GO:0032259">
    <property type="term" value="P:methylation"/>
    <property type="evidence" value="ECO:0007669"/>
    <property type="project" value="UniProtKB-KW"/>
</dbReference>
<evidence type="ECO:0000313" key="5">
    <source>
        <dbReference type="EMBL" id="MBK6006375.1"/>
    </source>
</evidence>
<reference evidence="5" key="2">
    <citation type="submission" date="2021-01" db="EMBL/GenBank/DDBJ databases">
        <authorList>
            <person name="Kang M."/>
        </authorList>
    </citation>
    <scope>NUCLEOTIDE SEQUENCE</scope>
    <source>
        <strain evidence="5">KACC 17527</strain>
    </source>
</reference>
<dbReference type="PANTHER" id="PTHR43464:SF19">
    <property type="entry name" value="UBIQUINONE BIOSYNTHESIS O-METHYLTRANSFERASE, MITOCHONDRIAL"/>
    <property type="match status" value="1"/>
</dbReference>
<proteinExistence type="predicted"/>
<dbReference type="InterPro" id="IPR029063">
    <property type="entry name" value="SAM-dependent_MTases_sf"/>
</dbReference>
<dbReference type="SUPFAM" id="SSF53335">
    <property type="entry name" value="S-adenosyl-L-methionine-dependent methyltransferases"/>
    <property type="match status" value="1"/>
</dbReference>
<dbReference type="AlphaFoldDB" id="A0A934TS78"/>
<organism evidence="5 6">
    <name type="scientific">Ramlibacter ginsenosidimutans</name>
    <dbReference type="NCBI Taxonomy" id="502333"/>
    <lineage>
        <taxon>Bacteria</taxon>
        <taxon>Pseudomonadati</taxon>
        <taxon>Pseudomonadota</taxon>
        <taxon>Betaproteobacteria</taxon>
        <taxon>Burkholderiales</taxon>
        <taxon>Comamonadaceae</taxon>
        <taxon>Ramlibacter</taxon>
    </lineage>
</organism>
<evidence type="ECO:0000313" key="6">
    <source>
        <dbReference type="Proteomes" id="UP000630528"/>
    </source>
</evidence>
<sequence>MAFPSGPHRRPDASLSVAKYRLRAARYDLELLPFEPVRTEAIAVLDPRPGETVLDVGCGTGLSFGPLLRRLGPQGRVVGIEPSPEMLELARQRVAVHGWRGVTLLQAGAAEAPLEGLADAAMFHFTHDVLRDPQALDHVLAHLRPGGRVVAAGLQWAAPWMLPANLFVLGAALYSVTSMEGLEQPWTLLAKRVQGLQVRTRGFGGIYIASGRIAEHAPRPHGAG</sequence>
<dbReference type="GO" id="GO:0008168">
    <property type="term" value="F:methyltransferase activity"/>
    <property type="evidence" value="ECO:0007669"/>
    <property type="project" value="UniProtKB-KW"/>
</dbReference>
<dbReference type="Gene3D" id="3.40.50.150">
    <property type="entry name" value="Vaccinia Virus protein VP39"/>
    <property type="match status" value="1"/>
</dbReference>
<name>A0A934TS78_9BURK</name>
<keyword evidence="1 5" id="KW-0489">Methyltransferase</keyword>
<evidence type="ECO:0000256" key="1">
    <source>
        <dbReference type="ARBA" id="ARBA00022603"/>
    </source>
</evidence>
<keyword evidence="6" id="KW-1185">Reference proteome</keyword>
<dbReference type="Proteomes" id="UP000630528">
    <property type="component" value="Unassembled WGS sequence"/>
</dbReference>
<gene>
    <name evidence="5" type="ORF">JJB11_09755</name>
</gene>
<evidence type="ECO:0000259" key="4">
    <source>
        <dbReference type="Pfam" id="PF13649"/>
    </source>
</evidence>
<accession>A0A934TS78</accession>
<reference evidence="5" key="1">
    <citation type="journal article" date="2012" name="J. Microbiol. Biotechnol.">
        <title>Ramlibacter ginsenosidimutans sp. nov., with ginsenoside-converting activity.</title>
        <authorList>
            <person name="Wang L."/>
            <person name="An D.S."/>
            <person name="Kim S.G."/>
            <person name="Jin F.X."/>
            <person name="Kim S.C."/>
            <person name="Lee S.T."/>
            <person name="Im W.T."/>
        </authorList>
    </citation>
    <scope>NUCLEOTIDE SEQUENCE</scope>
    <source>
        <strain evidence="5">KACC 17527</strain>
    </source>
</reference>
<protein>
    <submittedName>
        <fullName evidence="5">Methyltransferase domain-containing protein</fullName>
    </submittedName>
</protein>